<gene>
    <name evidence="4" type="ORF">BGW36DRAFT_357492</name>
</gene>
<keyword evidence="5" id="KW-1185">Reference proteome</keyword>
<dbReference type="Gene3D" id="1.20.1280.50">
    <property type="match status" value="1"/>
</dbReference>
<evidence type="ECO:0000313" key="4">
    <source>
        <dbReference type="EMBL" id="KAH8700852.1"/>
    </source>
</evidence>
<dbReference type="EMBL" id="JAJTJA010000004">
    <property type="protein sequence ID" value="KAH8700852.1"/>
    <property type="molecule type" value="Genomic_DNA"/>
</dbReference>
<evidence type="ECO:0000256" key="2">
    <source>
        <dbReference type="ARBA" id="ARBA00022786"/>
    </source>
</evidence>
<name>A0AAD4Q2X9_9EURO</name>
<evidence type="ECO:0000313" key="5">
    <source>
        <dbReference type="Proteomes" id="UP001201262"/>
    </source>
</evidence>
<accession>A0AAD4Q2X9</accession>
<dbReference type="Pfam" id="PF12937">
    <property type="entry name" value="F-box-like"/>
    <property type="match status" value="1"/>
</dbReference>
<protein>
    <submittedName>
        <fullName evidence="4">F-box domain protein</fullName>
    </submittedName>
</protein>
<dbReference type="Pfam" id="PF12014">
    <property type="entry name" value="Cyclin_D1_bind"/>
    <property type="match status" value="1"/>
</dbReference>
<dbReference type="Proteomes" id="UP001201262">
    <property type="component" value="Unassembled WGS sequence"/>
</dbReference>
<dbReference type="PROSITE" id="PS50181">
    <property type="entry name" value="FBOX"/>
    <property type="match status" value="1"/>
</dbReference>
<keyword evidence="2" id="KW-0833">Ubl conjugation pathway</keyword>
<dbReference type="PANTHER" id="PTHR10706">
    <property type="entry name" value="F-BOX FAMILY PROTEIN"/>
    <property type="match status" value="1"/>
</dbReference>
<dbReference type="GeneID" id="70244167"/>
<feature type="domain" description="F-box" evidence="3">
    <location>
        <begin position="10"/>
        <end position="56"/>
    </location>
</feature>
<evidence type="ECO:0000259" key="3">
    <source>
        <dbReference type="PROSITE" id="PS50181"/>
    </source>
</evidence>
<dbReference type="AlphaFoldDB" id="A0AAD4Q2X9"/>
<dbReference type="SUPFAM" id="SSF81383">
    <property type="entry name" value="F-box domain"/>
    <property type="match status" value="1"/>
</dbReference>
<reference evidence="4" key="1">
    <citation type="submission" date="2021-12" db="EMBL/GenBank/DDBJ databases">
        <title>Convergent genome expansion in fungi linked to evolution of root-endophyte symbiosis.</title>
        <authorList>
            <consortium name="DOE Joint Genome Institute"/>
            <person name="Ke Y.-H."/>
            <person name="Bonito G."/>
            <person name="Liao H.-L."/>
            <person name="Looney B."/>
            <person name="Rojas-Flechas A."/>
            <person name="Nash J."/>
            <person name="Hameed K."/>
            <person name="Schadt C."/>
            <person name="Martin F."/>
            <person name="Crous P.W."/>
            <person name="Miettinen O."/>
            <person name="Magnuson J.K."/>
            <person name="Labbe J."/>
            <person name="Jacobson D."/>
            <person name="Doktycz M.J."/>
            <person name="Veneault-Fourrey C."/>
            <person name="Kuo A."/>
            <person name="Mondo S."/>
            <person name="Calhoun S."/>
            <person name="Riley R."/>
            <person name="Ohm R."/>
            <person name="LaButti K."/>
            <person name="Andreopoulos B."/>
            <person name="Pangilinan J."/>
            <person name="Nolan M."/>
            <person name="Tritt A."/>
            <person name="Clum A."/>
            <person name="Lipzen A."/>
            <person name="Daum C."/>
            <person name="Barry K."/>
            <person name="Grigoriev I.V."/>
            <person name="Vilgalys R."/>
        </authorList>
    </citation>
    <scope>NUCLEOTIDE SEQUENCE</scope>
    <source>
        <strain evidence="4">PMI_201</strain>
    </source>
</reference>
<comment type="pathway">
    <text evidence="1">Protein modification; protein ubiquitination.</text>
</comment>
<comment type="caution">
    <text evidence="4">The sequence shown here is derived from an EMBL/GenBank/DDBJ whole genome shotgun (WGS) entry which is preliminary data.</text>
</comment>
<organism evidence="4 5">
    <name type="scientific">Talaromyces proteolyticus</name>
    <dbReference type="NCBI Taxonomy" id="1131652"/>
    <lineage>
        <taxon>Eukaryota</taxon>
        <taxon>Fungi</taxon>
        <taxon>Dikarya</taxon>
        <taxon>Ascomycota</taxon>
        <taxon>Pezizomycotina</taxon>
        <taxon>Eurotiomycetes</taxon>
        <taxon>Eurotiomycetidae</taxon>
        <taxon>Eurotiales</taxon>
        <taxon>Trichocomaceae</taxon>
        <taxon>Talaromyces</taxon>
        <taxon>Talaromyces sect. Bacilispori</taxon>
    </lineage>
</organism>
<dbReference type="InterPro" id="IPR036047">
    <property type="entry name" value="F-box-like_dom_sf"/>
</dbReference>
<sequence>MADAPSSGSVACLTVLPDELKQHIFSYLSAVDIAAVSQTCRVLYQQAQEEKLWQELINDHLPKRLEKPGMFESFQRLYSAHHPYWFLPKNKIWFSDFEYTGQLIIARYDHRRGVIEAFRLVAGIKEETFSQWSANPEVIIQSFNPQVRLWMDDPVIEMRNAACLPPRDRQYSRDYFKMSKTVQGSGPCSSFVLCRGNVGKRPPIRNDFLWPPVTIPSEKSLRRSHEMLKNEKSGMFLNSISESENPTAISDTSFYIRKWLHFGLSQPMIPSDPGDQLSTYATLSPELYAPTKEKPFQGIWVGDYNFHGCEFLLFLQRDAGSIAPLGHADRSQFVFSNGVPGIHTAGLHNEHEFERASLPNSAPSNDAEEHNGMVFRGRLEGIKLTGDPNIPRGEISFVAEDIGPSGTIGIAEDDEFRGARVVRSKGHIAFQQYTDDRWVETELFLISPDCVAQYWKPMRHVSFFRRVNIDQYTNI</sequence>
<dbReference type="SMART" id="SM00256">
    <property type="entry name" value="FBOX"/>
    <property type="match status" value="1"/>
</dbReference>
<dbReference type="InterPro" id="IPR001810">
    <property type="entry name" value="F-box_dom"/>
</dbReference>
<proteinExistence type="predicted"/>
<dbReference type="InterPro" id="IPR045048">
    <property type="entry name" value="FBXO31/39"/>
</dbReference>
<dbReference type="PANTHER" id="PTHR10706:SF130">
    <property type="entry name" value="F-BOX ONLY PROTEIN 31"/>
    <property type="match status" value="1"/>
</dbReference>
<evidence type="ECO:0000256" key="1">
    <source>
        <dbReference type="ARBA" id="ARBA00004906"/>
    </source>
</evidence>
<dbReference type="RefSeq" id="XP_046074558.1">
    <property type="nucleotide sequence ID" value="XM_046213880.1"/>
</dbReference>